<feature type="active site" evidence="4">
    <location>
        <position position="12"/>
    </location>
</feature>
<dbReference type="GO" id="GO:0006935">
    <property type="term" value="P:chemotaxis"/>
    <property type="evidence" value="ECO:0007669"/>
    <property type="project" value="UniProtKB-UniRule"/>
</dbReference>
<keyword evidence="4" id="KW-0145">Chemotaxis</keyword>
<evidence type="ECO:0000256" key="3">
    <source>
        <dbReference type="ARBA" id="ARBA00048267"/>
    </source>
</evidence>
<keyword evidence="1 4" id="KW-0378">Hydrolase</keyword>
<gene>
    <name evidence="6" type="ORF">F6X53_29650</name>
</gene>
<keyword evidence="7" id="KW-1185">Reference proteome</keyword>
<dbReference type="OrthoDB" id="9791760at2"/>
<evidence type="ECO:0000256" key="4">
    <source>
        <dbReference type="PROSITE-ProRule" id="PRU00050"/>
    </source>
</evidence>
<feature type="active site" evidence="4">
    <location>
        <position position="130"/>
    </location>
</feature>
<evidence type="ECO:0000256" key="1">
    <source>
        <dbReference type="ARBA" id="ARBA00022801"/>
    </source>
</evidence>
<sequence length="196" mass="20554">MSDVAIVVVGASLGGVGALQELTAGFNISIPAAFFVVQHIGRHRSLLPALLNQCSVLPAVHAYDGQPFRPGHIYVAPPDHHLCLTPHLIRLSRGPRENFTRPAIDPLFRSAARCHGPKVIGVLLTGRLSDGAAGLYEIRARGGLAVVQSPMDAACPDMPVNALRHAGADHVLPLAAMPGLIARLAQGVVFANEASP</sequence>
<dbReference type="GO" id="GO:0005737">
    <property type="term" value="C:cytoplasm"/>
    <property type="evidence" value="ECO:0007669"/>
    <property type="project" value="InterPro"/>
</dbReference>
<comment type="caution">
    <text evidence="6">The sequence shown here is derived from an EMBL/GenBank/DDBJ whole genome shotgun (WGS) entry which is preliminary data.</text>
</comment>
<dbReference type="InterPro" id="IPR000673">
    <property type="entry name" value="Sig_transdc_resp-reg_Me-estase"/>
</dbReference>
<accession>A0A6L3SP63</accession>
<dbReference type="Pfam" id="PF01339">
    <property type="entry name" value="CheB_methylest"/>
    <property type="match status" value="1"/>
</dbReference>
<dbReference type="EMBL" id="VZZK01000059">
    <property type="protein sequence ID" value="KAB1070793.1"/>
    <property type="molecule type" value="Genomic_DNA"/>
</dbReference>
<protein>
    <recommendedName>
        <fullName evidence="2">protein-glutamate methylesterase</fullName>
        <ecNumber evidence="2">3.1.1.61</ecNumber>
    </recommendedName>
</protein>
<feature type="active site" evidence="4">
    <location>
        <position position="39"/>
    </location>
</feature>
<evidence type="ECO:0000313" key="6">
    <source>
        <dbReference type="EMBL" id="KAB1070793.1"/>
    </source>
</evidence>
<dbReference type="SUPFAM" id="SSF52738">
    <property type="entry name" value="Methylesterase CheB, C-terminal domain"/>
    <property type="match status" value="1"/>
</dbReference>
<proteinExistence type="predicted"/>
<dbReference type="CDD" id="cd16433">
    <property type="entry name" value="CheB"/>
    <property type="match status" value="1"/>
</dbReference>
<dbReference type="GO" id="GO:0000156">
    <property type="term" value="F:phosphorelay response regulator activity"/>
    <property type="evidence" value="ECO:0007669"/>
    <property type="project" value="InterPro"/>
</dbReference>
<dbReference type="Proteomes" id="UP000474159">
    <property type="component" value="Unassembled WGS sequence"/>
</dbReference>
<dbReference type="PANTHER" id="PTHR42872">
    <property type="entry name" value="PROTEIN-GLUTAMATE METHYLESTERASE/PROTEIN-GLUTAMINE GLUTAMINASE"/>
    <property type="match status" value="1"/>
</dbReference>
<name>A0A6L3SP63_9HYPH</name>
<organism evidence="6 7">
    <name type="scientific">Methylobacterium soli</name>
    <dbReference type="NCBI Taxonomy" id="553447"/>
    <lineage>
        <taxon>Bacteria</taxon>
        <taxon>Pseudomonadati</taxon>
        <taxon>Pseudomonadota</taxon>
        <taxon>Alphaproteobacteria</taxon>
        <taxon>Hyphomicrobiales</taxon>
        <taxon>Methylobacteriaceae</taxon>
        <taxon>Methylobacterium</taxon>
    </lineage>
</organism>
<dbReference type="AlphaFoldDB" id="A0A6L3SP63"/>
<evidence type="ECO:0000259" key="5">
    <source>
        <dbReference type="PROSITE" id="PS50122"/>
    </source>
</evidence>
<dbReference type="EC" id="3.1.1.61" evidence="2"/>
<dbReference type="RefSeq" id="WP_151005137.1">
    <property type="nucleotide sequence ID" value="NZ_BPQY01000132.1"/>
</dbReference>
<feature type="domain" description="CheB-type methylesterase" evidence="5">
    <location>
        <begin position="1"/>
        <end position="175"/>
    </location>
</feature>
<reference evidence="6 7" key="1">
    <citation type="submission" date="2019-09" db="EMBL/GenBank/DDBJ databases">
        <title>YIM 48816 draft genome.</title>
        <authorList>
            <person name="Jiang L."/>
        </authorList>
    </citation>
    <scope>NUCLEOTIDE SEQUENCE [LARGE SCALE GENOMIC DNA]</scope>
    <source>
        <strain evidence="6 7">YIM 48816</strain>
    </source>
</reference>
<dbReference type="PANTHER" id="PTHR42872:SF6">
    <property type="entry name" value="PROTEIN-GLUTAMATE METHYLESTERASE_PROTEIN-GLUTAMINE GLUTAMINASE"/>
    <property type="match status" value="1"/>
</dbReference>
<dbReference type="InterPro" id="IPR035909">
    <property type="entry name" value="CheB_C"/>
</dbReference>
<evidence type="ECO:0000256" key="2">
    <source>
        <dbReference type="ARBA" id="ARBA00039140"/>
    </source>
</evidence>
<evidence type="ECO:0000313" key="7">
    <source>
        <dbReference type="Proteomes" id="UP000474159"/>
    </source>
</evidence>
<dbReference type="GO" id="GO:0008984">
    <property type="term" value="F:protein-glutamate methylesterase activity"/>
    <property type="evidence" value="ECO:0007669"/>
    <property type="project" value="UniProtKB-EC"/>
</dbReference>
<comment type="catalytic activity">
    <reaction evidence="3">
        <text>[protein]-L-glutamate 5-O-methyl ester + H2O = L-glutamyl-[protein] + methanol + H(+)</text>
        <dbReference type="Rhea" id="RHEA:23236"/>
        <dbReference type="Rhea" id="RHEA-COMP:10208"/>
        <dbReference type="Rhea" id="RHEA-COMP:10311"/>
        <dbReference type="ChEBI" id="CHEBI:15377"/>
        <dbReference type="ChEBI" id="CHEBI:15378"/>
        <dbReference type="ChEBI" id="CHEBI:17790"/>
        <dbReference type="ChEBI" id="CHEBI:29973"/>
        <dbReference type="ChEBI" id="CHEBI:82795"/>
        <dbReference type="EC" id="3.1.1.61"/>
    </reaction>
</comment>
<dbReference type="Gene3D" id="3.40.50.180">
    <property type="entry name" value="Methylesterase CheB, C-terminal domain"/>
    <property type="match status" value="1"/>
</dbReference>
<dbReference type="PROSITE" id="PS50122">
    <property type="entry name" value="CHEB"/>
    <property type="match status" value="1"/>
</dbReference>